<accession>A0ABN3Z9Y8</accession>
<evidence type="ECO:0000259" key="2">
    <source>
        <dbReference type="Pfam" id="PF02517"/>
    </source>
</evidence>
<feature type="transmembrane region" description="Helical" evidence="1">
    <location>
        <begin position="99"/>
        <end position="117"/>
    </location>
</feature>
<dbReference type="InterPro" id="IPR003675">
    <property type="entry name" value="Rce1/LyrA-like_dom"/>
</dbReference>
<feature type="transmembrane region" description="Helical" evidence="1">
    <location>
        <begin position="146"/>
        <end position="162"/>
    </location>
</feature>
<dbReference type="EMBL" id="CP002207">
    <property type="protein sequence ID" value="ADP32810.1"/>
    <property type="molecule type" value="Genomic_DNA"/>
</dbReference>
<feature type="transmembrane region" description="Helical" evidence="1">
    <location>
        <begin position="57"/>
        <end position="78"/>
    </location>
</feature>
<evidence type="ECO:0000256" key="1">
    <source>
        <dbReference type="SAM" id="Phobius"/>
    </source>
</evidence>
<keyword evidence="1" id="KW-0472">Membrane</keyword>
<reference evidence="3 4" key="1">
    <citation type="journal article" date="2011" name="Front. Microbiol.">
        <title>Genomic signatures of strain selection and enhancement in Bacillus atrophaeus var. globigii, a historical biowarfare simulant.</title>
        <authorList>
            <person name="Gibbons H.S."/>
            <person name="Broomall S.M."/>
            <person name="McNew L.A."/>
            <person name="Daligault H."/>
            <person name="Chapman C."/>
            <person name="Bruce D."/>
            <person name="Karavis M."/>
            <person name="Krepps M."/>
            <person name="McGregor P.A."/>
            <person name="Hong C."/>
            <person name="Park K.H."/>
            <person name="Akmal A."/>
            <person name="Feldman A."/>
            <person name="Lin J.S."/>
            <person name="Chang W.E."/>
            <person name="Higgs B.W."/>
            <person name="Demirev P."/>
            <person name="Lindquist J."/>
            <person name="Liem A."/>
            <person name="Fochler E."/>
            <person name="Read T.D."/>
            <person name="Tapia R."/>
            <person name="Johnson S."/>
            <person name="Bishop-Lilly K.A."/>
            <person name="Detter C."/>
            <person name="Han C."/>
            <person name="Sozhamannan S."/>
            <person name="Rosenzweig C.N."/>
            <person name="Skowronski E.W."/>
        </authorList>
    </citation>
    <scope>NUCLEOTIDE SEQUENCE [LARGE SCALE GENOMIC DNA]</scope>
    <source>
        <strain evidence="3 4">1942</strain>
    </source>
</reference>
<name>A0ABN3Z9Y8_BACA1</name>
<evidence type="ECO:0000313" key="4">
    <source>
        <dbReference type="Proteomes" id="UP000006867"/>
    </source>
</evidence>
<gene>
    <name evidence="3" type="ordered locus">BATR1942_09385</name>
</gene>
<feature type="domain" description="CAAX prenyl protease 2/Lysostaphin resistance protein A-like" evidence="2">
    <location>
        <begin position="99"/>
        <end position="181"/>
    </location>
</feature>
<keyword evidence="3" id="KW-0645">Protease</keyword>
<keyword evidence="3" id="KW-0378">Hydrolase</keyword>
<organism evidence="3 4">
    <name type="scientific">Bacillus atrophaeus (strain 1942)</name>
    <dbReference type="NCBI Taxonomy" id="720555"/>
    <lineage>
        <taxon>Bacteria</taxon>
        <taxon>Bacillati</taxon>
        <taxon>Bacillota</taxon>
        <taxon>Bacilli</taxon>
        <taxon>Bacillales</taxon>
        <taxon>Bacillaceae</taxon>
        <taxon>Bacillus</taxon>
    </lineage>
</organism>
<feature type="transmembrane region" description="Helical" evidence="1">
    <location>
        <begin position="168"/>
        <end position="186"/>
    </location>
</feature>
<keyword evidence="1" id="KW-1133">Transmembrane helix</keyword>
<dbReference type="GO" id="GO:0008233">
    <property type="term" value="F:peptidase activity"/>
    <property type="evidence" value="ECO:0007669"/>
    <property type="project" value="UniProtKB-KW"/>
</dbReference>
<proteinExistence type="predicted"/>
<feature type="transmembrane region" description="Helical" evidence="1">
    <location>
        <begin position="21"/>
        <end position="45"/>
    </location>
</feature>
<evidence type="ECO:0000313" key="3">
    <source>
        <dbReference type="EMBL" id="ADP32810.1"/>
    </source>
</evidence>
<sequence>MLKQQKDLIDQLSDGEMLKQLYMTQLIVIIVSAVAGLFLFQHANAFFKLWNIRDTHIIWYGVSLAVIVIILDLAVMKWCPPHLYDDGGINKKLFSKRSVPHIIFLTLLIAFTEEILFRGVLQTHIGLWTASLVFAVLHFRYLTKWLLFIMVTAISFLLGLIYEWTGNLFVPVMAHFIIDVVFACQIRFQQVRREMHDENVKSREKKSPESL</sequence>
<dbReference type="Pfam" id="PF02517">
    <property type="entry name" value="Rce1-like"/>
    <property type="match status" value="1"/>
</dbReference>
<keyword evidence="4" id="KW-1185">Reference proteome</keyword>
<protein>
    <submittedName>
        <fullName evidence="3">Membrane protease</fullName>
    </submittedName>
</protein>
<dbReference type="GO" id="GO:0006508">
    <property type="term" value="P:proteolysis"/>
    <property type="evidence" value="ECO:0007669"/>
    <property type="project" value="UniProtKB-KW"/>
</dbReference>
<dbReference type="Proteomes" id="UP000006867">
    <property type="component" value="Chromosome"/>
</dbReference>
<keyword evidence="1" id="KW-0812">Transmembrane</keyword>